<dbReference type="EMBL" id="JYDS01000524">
    <property type="protein sequence ID" value="KRZ03679.1"/>
    <property type="molecule type" value="Genomic_DNA"/>
</dbReference>
<comment type="caution">
    <text evidence="1">The sequence shown here is derived from an EMBL/GenBank/DDBJ whole genome shotgun (WGS) entry which is preliminary data.</text>
</comment>
<reference evidence="1 2" key="1">
    <citation type="submission" date="2015-01" db="EMBL/GenBank/DDBJ databases">
        <title>Evolution of Trichinella species and genotypes.</title>
        <authorList>
            <person name="Korhonen P.K."/>
            <person name="Edoardo P."/>
            <person name="Giuseppe L.R."/>
            <person name="Gasser R.B."/>
        </authorList>
    </citation>
    <scope>NUCLEOTIDE SEQUENCE [LARGE SCALE GENOMIC DNA]</scope>
    <source>
        <strain evidence="1">ISS588</strain>
    </source>
</reference>
<proteinExistence type="predicted"/>
<keyword evidence="2" id="KW-1185">Reference proteome</keyword>
<sequence>MNTHVYEQRMNIYLTSSTGVVGFAAMSDIYANRKLQKIAFTSTMRLTMALTIDSVDIGVANDVRQMSNGDFNAIITDEE</sequence>
<evidence type="ECO:0000313" key="1">
    <source>
        <dbReference type="EMBL" id="KRZ03679.1"/>
    </source>
</evidence>
<organism evidence="1 2">
    <name type="scientific">Trichinella pseudospiralis</name>
    <name type="common">Parasitic roundworm</name>
    <dbReference type="NCBI Taxonomy" id="6337"/>
    <lineage>
        <taxon>Eukaryota</taxon>
        <taxon>Metazoa</taxon>
        <taxon>Ecdysozoa</taxon>
        <taxon>Nematoda</taxon>
        <taxon>Enoplea</taxon>
        <taxon>Dorylaimia</taxon>
        <taxon>Trichinellida</taxon>
        <taxon>Trichinellidae</taxon>
        <taxon>Trichinella</taxon>
    </lineage>
</organism>
<dbReference type="AlphaFoldDB" id="A0A0V1H024"/>
<name>A0A0V1H024_TRIPS</name>
<accession>A0A0V1H024</accession>
<gene>
    <name evidence="1" type="ORF">T4B_8003</name>
</gene>
<evidence type="ECO:0000313" key="2">
    <source>
        <dbReference type="Proteomes" id="UP000054805"/>
    </source>
</evidence>
<dbReference type="Proteomes" id="UP000054805">
    <property type="component" value="Unassembled WGS sequence"/>
</dbReference>
<protein>
    <submittedName>
        <fullName evidence="1">Uncharacterized protein</fullName>
    </submittedName>
</protein>